<proteinExistence type="predicted"/>
<dbReference type="EMBL" id="JAGKQM010000019">
    <property type="protein sequence ID" value="KAH0857968.1"/>
    <property type="molecule type" value="Genomic_DNA"/>
</dbReference>
<protein>
    <submittedName>
        <fullName evidence="1">Uncharacterized protein</fullName>
    </submittedName>
</protein>
<dbReference type="Proteomes" id="UP000824890">
    <property type="component" value="Unassembled WGS sequence"/>
</dbReference>
<evidence type="ECO:0000313" key="1">
    <source>
        <dbReference type="EMBL" id="KAH0857968.1"/>
    </source>
</evidence>
<gene>
    <name evidence="1" type="ORF">HID58_086229</name>
</gene>
<accession>A0ABQ7XSE2</accession>
<organism evidence="1 2">
    <name type="scientific">Brassica napus</name>
    <name type="common">Rape</name>
    <dbReference type="NCBI Taxonomy" id="3708"/>
    <lineage>
        <taxon>Eukaryota</taxon>
        <taxon>Viridiplantae</taxon>
        <taxon>Streptophyta</taxon>
        <taxon>Embryophyta</taxon>
        <taxon>Tracheophyta</taxon>
        <taxon>Spermatophyta</taxon>
        <taxon>Magnoliopsida</taxon>
        <taxon>eudicotyledons</taxon>
        <taxon>Gunneridae</taxon>
        <taxon>Pentapetalae</taxon>
        <taxon>rosids</taxon>
        <taxon>malvids</taxon>
        <taxon>Brassicales</taxon>
        <taxon>Brassicaceae</taxon>
        <taxon>Brassiceae</taxon>
        <taxon>Brassica</taxon>
    </lineage>
</organism>
<evidence type="ECO:0000313" key="2">
    <source>
        <dbReference type="Proteomes" id="UP000824890"/>
    </source>
</evidence>
<keyword evidence="2" id="KW-1185">Reference proteome</keyword>
<comment type="caution">
    <text evidence="1">The sequence shown here is derived from an EMBL/GenBank/DDBJ whole genome shotgun (WGS) entry which is preliminary data.</text>
</comment>
<reference evidence="1 2" key="1">
    <citation type="submission" date="2021-05" db="EMBL/GenBank/DDBJ databases">
        <title>Genome Assembly of Synthetic Allotetraploid Brassica napus Reveals Homoeologous Exchanges between Subgenomes.</title>
        <authorList>
            <person name="Davis J.T."/>
        </authorList>
    </citation>
    <scope>NUCLEOTIDE SEQUENCE [LARGE SCALE GENOMIC DNA]</scope>
    <source>
        <strain evidence="2">cv. Da-Ae</strain>
        <tissue evidence="1">Seedling</tissue>
    </source>
</reference>
<feature type="non-terminal residue" evidence="1">
    <location>
        <position position="89"/>
    </location>
</feature>
<sequence>MNSTASTRSRRIVVQLTEYCDGKFLHPPCQFESWALLQHCRISFAEVLRSEECEERRVETLSLAPAYRRSGERSHRITPAKSLSLLASR</sequence>
<name>A0ABQ7XSE2_BRANA</name>